<name>A0AAW9Q0G4_9BURK</name>
<dbReference type="RefSeq" id="WP_332287346.1">
    <property type="nucleotide sequence ID" value="NZ_JAZIBG010000003.1"/>
</dbReference>
<organism evidence="1 2">
    <name type="scientific">Aquincola agrisoli</name>
    <dbReference type="NCBI Taxonomy" id="3119538"/>
    <lineage>
        <taxon>Bacteria</taxon>
        <taxon>Pseudomonadati</taxon>
        <taxon>Pseudomonadota</taxon>
        <taxon>Betaproteobacteria</taxon>
        <taxon>Burkholderiales</taxon>
        <taxon>Sphaerotilaceae</taxon>
        <taxon>Aquincola</taxon>
    </lineage>
</organism>
<evidence type="ECO:0000313" key="1">
    <source>
        <dbReference type="EMBL" id="MEF7612451.1"/>
    </source>
</evidence>
<dbReference type="AlphaFoldDB" id="A0AAW9Q0G4"/>
<comment type="caution">
    <text evidence="1">The sequence shown here is derived from an EMBL/GenBank/DDBJ whole genome shotgun (WGS) entry which is preliminary data.</text>
</comment>
<dbReference type="EMBL" id="JAZIBG010000003">
    <property type="protein sequence ID" value="MEF7612451.1"/>
    <property type="molecule type" value="Genomic_DNA"/>
</dbReference>
<dbReference type="Proteomes" id="UP001336250">
    <property type="component" value="Unassembled WGS sequence"/>
</dbReference>
<gene>
    <name evidence="1" type="ORF">V4F39_00925</name>
</gene>
<evidence type="ECO:0008006" key="3">
    <source>
        <dbReference type="Google" id="ProtNLM"/>
    </source>
</evidence>
<reference evidence="1 2" key="1">
    <citation type="submission" date="2024-02" db="EMBL/GenBank/DDBJ databases">
        <title>Genome sequence of Aquincola sp. MAHUQ-54.</title>
        <authorList>
            <person name="Huq M.A."/>
        </authorList>
    </citation>
    <scope>NUCLEOTIDE SEQUENCE [LARGE SCALE GENOMIC DNA]</scope>
    <source>
        <strain evidence="1 2">MAHUQ-54</strain>
    </source>
</reference>
<proteinExistence type="predicted"/>
<sequence length="98" mass="10491">MTVVYTRTGTPNGGKQGEALAYFRARAAAIKQQYGIAPEVKVRVGGPVGQVIMISRLKDLAEFEATKRRVIADTAEGKIPTAPEGVFASGDDALWLEL</sequence>
<accession>A0AAW9Q0G4</accession>
<protein>
    <recommendedName>
        <fullName evidence="3">Antitoxin</fullName>
    </recommendedName>
</protein>
<evidence type="ECO:0000313" key="2">
    <source>
        <dbReference type="Proteomes" id="UP001336250"/>
    </source>
</evidence>
<keyword evidence="2" id="KW-1185">Reference proteome</keyword>